<dbReference type="GO" id="GO:0005694">
    <property type="term" value="C:chromosome"/>
    <property type="evidence" value="ECO:0007669"/>
    <property type="project" value="TreeGrafter"/>
</dbReference>
<dbReference type="PROSITE" id="PS51194">
    <property type="entry name" value="HELICASE_CTER"/>
    <property type="match status" value="1"/>
</dbReference>
<dbReference type="EMBL" id="VSWD01000006">
    <property type="protein sequence ID" value="KAK3100013.1"/>
    <property type="molecule type" value="Genomic_DNA"/>
</dbReference>
<dbReference type="InterPro" id="IPR001650">
    <property type="entry name" value="Helicase_C-like"/>
</dbReference>
<dbReference type="Pfam" id="PF00270">
    <property type="entry name" value="DEAD"/>
    <property type="match status" value="1"/>
</dbReference>
<dbReference type="SMART" id="SM00490">
    <property type="entry name" value="HELICc"/>
    <property type="match status" value="1"/>
</dbReference>
<evidence type="ECO:0000256" key="1">
    <source>
        <dbReference type="ARBA" id="ARBA00005446"/>
    </source>
</evidence>
<dbReference type="Gene3D" id="3.40.50.300">
    <property type="entry name" value="P-loop containing nucleotide triphosphate hydrolases"/>
    <property type="match status" value="2"/>
</dbReference>
<dbReference type="InterPro" id="IPR011545">
    <property type="entry name" value="DEAD/DEAH_box_helicase_dom"/>
</dbReference>
<dbReference type="GO" id="GO:0005737">
    <property type="term" value="C:cytoplasm"/>
    <property type="evidence" value="ECO:0007669"/>
    <property type="project" value="TreeGrafter"/>
</dbReference>
<dbReference type="InterPro" id="IPR027417">
    <property type="entry name" value="P-loop_NTPase"/>
</dbReference>
<dbReference type="SMART" id="SM00487">
    <property type="entry name" value="DEXDc"/>
    <property type="match status" value="1"/>
</dbReference>
<accession>A0AA88Y7P9</accession>
<dbReference type="PANTHER" id="PTHR13710:SF147">
    <property type="entry name" value="DNA HELICASE"/>
    <property type="match status" value="1"/>
</dbReference>
<comment type="catalytic activity">
    <reaction evidence="4">
        <text>Couples ATP hydrolysis with the unwinding of duplex DNA by translocating in the 3'-5' direction.</text>
        <dbReference type="EC" id="5.6.2.4"/>
    </reaction>
</comment>
<dbReference type="GO" id="GO:0005634">
    <property type="term" value="C:nucleus"/>
    <property type="evidence" value="ECO:0007669"/>
    <property type="project" value="TreeGrafter"/>
</dbReference>
<evidence type="ECO:0000256" key="2">
    <source>
        <dbReference type="ARBA" id="ARBA00022741"/>
    </source>
</evidence>
<evidence type="ECO:0000313" key="8">
    <source>
        <dbReference type="EMBL" id="KAK3100013.1"/>
    </source>
</evidence>
<dbReference type="AlphaFoldDB" id="A0AA88Y7P9"/>
<keyword evidence="2" id="KW-0547">Nucleotide-binding</keyword>
<evidence type="ECO:0000313" key="9">
    <source>
        <dbReference type="Proteomes" id="UP001186944"/>
    </source>
</evidence>
<comment type="similarity">
    <text evidence="1">Belongs to the helicase family. RecQ subfamily.</text>
</comment>
<name>A0AA88Y7P9_PINIB</name>
<dbReference type="InterPro" id="IPR014001">
    <property type="entry name" value="Helicase_ATP-bd"/>
</dbReference>
<dbReference type="Pfam" id="PF00271">
    <property type="entry name" value="Helicase_C"/>
    <property type="match status" value="1"/>
</dbReference>
<feature type="domain" description="Helicase ATP-binding" evidence="6">
    <location>
        <begin position="63"/>
        <end position="154"/>
    </location>
</feature>
<dbReference type="GO" id="GO:0003676">
    <property type="term" value="F:nucleic acid binding"/>
    <property type="evidence" value="ECO:0007669"/>
    <property type="project" value="InterPro"/>
</dbReference>
<evidence type="ECO:0000256" key="5">
    <source>
        <dbReference type="ARBA" id="ARBA00034808"/>
    </source>
</evidence>
<keyword evidence="9" id="KW-1185">Reference proteome</keyword>
<organism evidence="8 9">
    <name type="scientific">Pinctada imbricata</name>
    <name type="common">Atlantic pearl-oyster</name>
    <name type="synonym">Pinctada martensii</name>
    <dbReference type="NCBI Taxonomy" id="66713"/>
    <lineage>
        <taxon>Eukaryota</taxon>
        <taxon>Metazoa</taxon>
        <taxon>Spiralia</taxon>
        <taxon>Lophotrochozoa</taxon>
        <taxon>Mollusca</taxon>
        <taxon>Bivalvia</taxon>
        <taxon>Autobranchia</taxon>
        <taxon>Pteriomorphia</taxon>
        <taxon>Pterioida</taxon>
        <taxon>Pterioidea</taxon>
        <taxon>Pteriidae</taxon>
        <taxon>Pinctada</taxon>
    </lineage>
</organism>
<keyword evidence="3" id="KW-0067">ATP-binding</keyword>
<sequence length="377" mass="41797">MAADERVEEIILEEGKLLYPNLDMTDDQVDAISVLIKGHDLVVNLPVGSGKSLIFHLLPDAVKNTDIFICHPEALITSENADALLLSLKDKIGAIVIDECHKIDDWGKKFRKSFAEIGSLKSFFPAVPFLCMSGTLTESQLNKLPKDLGMNKPVVISKSPEITNLYLEVIKKDKGSCIDVYEEIFIREIEKLVSLGPAYPVTLMFIPMQYMSFAMRYACKAFHEPTLDNAIFGAIFSNQDADVLDKILSDLKKDDPQYRLIFATSFLGMGYDSSSVSQVIHARPPRSVTNYIQEIGRAGRKGQEAKATLHYCKSDISSNLPGLEKNIVDYCLSKTCLRTNLLKVFGFCKSSNSPVGCRCCSVCKDSCTCDSCQNKDA</sequence>
<dbReference type="GO" id="GO:0009378">
    <property type="term" value="F:four-way junction helicase activity"/>
    <property type="evidence" value="ECO:0007669"/>
    <property type="project" value="TreeGrafter"/>
</dbReference>
<dbReference type="EC" id="5.6.2.4" evidence="5"/>
<evidence type="ECO:0000256" key="4">
    <source>
        <dbReference type="ARBA" id="ARBA00034617"/>
    </source>
</evidence>
<dbReference type="GO" id="GO:0005524">
    <property type="term" value="F:ATP binding"/>
    <property type="evidence" value="ECO:0007669"/>
    <property type="project" value="UniProtKB-KW"/>
</dbReference>
<evidence type="ECO:0000256" key="3">
    <source>
        <dbReference type="ARBA" id="ARBA00022840"/>
    </source>
</evidence>
<gene>
    <name evidence="8" type="ORF">FSP39_013451</name>
</gene>
<reference evidence="8" key="1">
    <citation type="submission" date="2019-08" db="EMBL/GenBank/DDBJ databases">
        <title>The improved chromosome-level genome for the pearl oyster Pinctada fucata martensii using PacBio sequencing and Hi-C.</title>
        <authorList>
            <person name="Zheng Z."/>
        </authorList>
    </citation>
    <scope>NUCLEOTIDE SEQUENCE</scope>
    <source>
        <strain evidence="8">ZZ-2019</strain>
        <tissue evidence="8">Adductor muscle</tissue>
    </source>
</reference>
<dbReference type="SUPFAM" id="SSF52540">
    <property type="entry name" value="P-loop containing nucleoside triphosphate hydrolases"/>
    <property type="match status" value="1"/>
</dbReference>
<dbReference type="PROSITE" id="PS51192">
    <property type="entry name" value="HELICASE_ATP_BIND_1"/>
    <property type="match status" value="1"/>
</dbReference>
<protein>
    <recommendedName>
        <fullName evidence="5">DNA 3'-5' helicase</fullName>
        <ecNumber evidence="5">5.6.2.4</ecNumber>
    </recommendedName>
</protein>
<dbReference type="GO" id="GO:0000724">
    <property type="term" value="P:double-strand break repair via homologous recombination"/>
    <property type="evidence" value="ECO:0007669"/>
    <property type="project" value="TreeGrafter"/>
</dbReference>
<evidence type="ECO:0000259" key="7">
    <source>
        <dbReference type="PROSITE" id="PS51194"/>
    </source>
</evidence>
<dbReference type="PANTHER" id="PTHR13710">
    <property type="entry name" value="DNA HELICASE RECQ FAMILY MEMBER"/>
    <property type="match status" value="1"/>
</dbReference>
<dbReference type="Proteomes" id="UP001186944">
    <property type="component" value="Unassembled WGS sequence"/>
</dbReference>
<evidence type="ECO:0000259" key="6">
    <source>
        <dbReference type="PROSITE" id="PS51192"/>
    </source>
</evidence>
<proteinExistence type="inferred from homology"/>
<feature type="domain" description="Helicase C-terminal" evidence="7">
    <location>
        <begin position="161"/>
        <end position="345"/>
    </location>
</feature>
<dbReference type="GO" id="GO:0043138">
    <property type="term" value="F:3'-5' DNA helicase activity"/>
    <property type="evidence" value="ECO:0007669"/>
    <property type="project" value="UniProtKB-EC"/>
</dbReference>
<comment type="caution">
    <text evidence="8">The sequence shown here is derived from an EMBL/GenBank/DDBJ whole genome shotgun (WGS) entry which is preliminary data.</text>
</comment>